<dbReference type="InterPro" id="IPR006016">
    <property type="entry name" value="UspA"/>
</dbReference>
<evidence type="ECO:0000259" key="3">
    <source>
        <dbReference type="Pfam" id="PF00582"/>
    </source>
</evidence>
<dbReference type="CDD" id="cd00293">
    <property type="entry name" value="USP-like"/>
    <property type="match status" value="1"/>
</dbReference>
<dbReference type="RefSeq" id="WP_173083842.1">
    <property type="nucleotide sequence ID" value="NZ_BLTE01000008.1"/>
</dbReference>
<dbReference type="AlphaFoldDB" id="A0A6V8LN65"/>
<evidence type="ECO:0000256" key="2">
    <source>
        <dbReference type="PIRNR" id="PIRNR006276"/>
    </source>
</evidence>
<dbReference type="Proteomes" id="UP000494245">
    <property type="component" value="Unassembled WGS sequence"/>
</dbReference>
<gene>
    <name evidence="4" type="ORF">NNJEOMEG_01932</name>
</gene>
<dbReference type="PRINTS" id="PR01438">
    <property type="entry name" value="UNVRSLSTRESS"/>
</dbReference>
<dbReference type="InterPro" id="IPR006015">
    <property type="entry name" value="Universal_stress_UspA"/>
</dbReference>
<dbReference type="PIRSF" id="PIRSF006276">
    <property type="entry name" value="UspA"/>
    <property type="match status" value="1"/>
</dbReference>
<comment type="similarity">
    <text evidence="1 2">Belongs to the universal stress protein A family.</text>
</comment>
<dbReference type="PANTHER" id="PTHR46268:SF6">
    <property type="entry name" value="UNIVERSAL STRESS PROTEIN UP12"/>
    <property type="match status" value="1"/>
</dbReference>
<evidence type="ECO:0000313" key="5">
    <source>
        <dbReference type="Proteomes" id="UP000494245"/>
    </source>
</evidence>
<keyword evidence="5" id="KW-1185">Reference proteome</keyword>
<sequence length="138" mass="14186">MKILAALDLTDNAKAVMQKAVEAAKQQNAQLVLLTVAEDFLDLGDVMDTAGVTDKLYKAAAQAVEAAKAVAKDAGVEAEGVVKQGVSPADLIVEYAGEIGAGLIVLGSRGKKGIERFLLGSVAGKIVTHAPCSVLVIR</sequence>
<dbReference type="InterPro" id="IPR014729">
    <property type="entry name" value="Rossmann-like_a/b/a_fold"/>
</dbReference>
<dbReference type="PANTHER" id="PTHR46268">
    <property type="entry name" value="STRESS RESPONSE PROTEIN NHAX"/>
    <property type="match status" value="1"/>
</dbReference>
<dbReference type="EMBL" id="BLTE01000008">
    <property type="protein sequence ID" value="GFK94093.1"/>
    <property type="molecule type" value="Genomic_DNA"/>
</dbReference>
<reference evidence="4 5" key="2">
    <citation type="submission" date="2020-05" db="EMBL/GenBank/DDBJ databases">
        <title>Draft genome sequence of Desulfovibrio sp. strainFSS-1.</title>
        <authorList>
            <person name="Shimoshige H."/>
            <person name="Kobayashi H."/>
            <person name="Maekawa T."/>
        </authorList>
    </citation>
    <scope>NUCLEOTIDE SEQUENCE [LARGE SCALE GENOMIC DNA]</scope>
    <source>
        <strain evidence="4 5">SIID29052-01</strain>
    </source>
</reference>
<comment type="caution">
    <text evidence="4">The sequence shown here is derived from an EMBL/GenBank/DDBJ whole genome shotgun (WGS) entry which is preliminary data.</text>
</comment>
<dbReference type="SUPFAM" id="SSF52402">
    <property type="entry name" value="Adenine nucleotide alpha hydrolases-like"/>
    <property type="match status" value="1"/>
</dbReference>
<feature type="domain" description="UspA" evidence="3">
    <location>
        <begin position="2"/>
        <end position="138"/>
    </location>
</feature>
<dbReference type="Gene3D" id="3.40.50.620">
    <property type="entry name" value="HUPs"/>
    <property type="match status" value="1"/>
</dbReference>
<dbReference type="GO" id="GO:0005737">
    <property type="term" value="C:cytoplasm"/>
    <property type="evidence" value="ECO:0007669"/>
    <property type="project" value="UniProtKB-SubCell"/>
</dbReference>
<protein>
    <recommendedName>
        <fullName evidence="2">Universal stress protein</fullName>
    </recommendedName>
</protein>
<reference evidence="4 5" key="1">
    <citation type="submission" date="2020-04" db="EMBL/GenBank/DDBJ databases">
        <authorList>
            <consortium name="Desulfovibrio sp. FSS-1 genome sequencing consortium"/>
            <person name="Shimoshige H."/>
            <person name="Kobayashi H."/>
            <person name="Maekawa T."/>
        </authorList>
    </citation>
    <scope>NUCLEOTIDE SEQUENCE [LARGE SCALE GENOMIC DNA]</scope>
    <source>
        <strain evidence="4 5">SIID29052-01</strain>
    </source>
</reference>
<organism evidence="4 5">
    <name type="scientific">Fundidesulfovibrio magnetotacticus</name>
    <dbReference type="NCBI Taxonomy" id="2730080"/>
    <lineage>
        <taxon>Bacteria</taxon>
        <taxon>Pseudomonadati</taxon>
        <taxon>Thermodesulfobacteriota</taxon>
        <taxon>Desulfovibrionia</taxon>
        <taxon>Desulfovibrionales</taxon>
        <taxon>Desulfovibrionaceae</taxon>
        <taxon>Fundidesulfovibrio</taxon>
    </lineage>
</organism>
<evidence type="ECO:0000313" key="4">
    <source>
        <dbReference type="EMBL" id="GFK94093.1"/>
    </source>
</evidence>
<name>A0A6V8LN65_9BACT</name>
<comment type="subcellular location">
    <subcellularLocation>
        <location evidence="2">Cytoplasm</location>
    </subcellularLocation>
</comment>
<proteinExistence type="inferred from homology"/>
<accession>A0A6V8LN65</accession>
<evidence type="ECO:0000256" key="1">
    <source>
        <dbReference type="ARBA" id="ARBA00008791"/>
    </source>
</evidence>
<keyword evidence="2" id="KW-0963">Cytoplasm</keyword>
<dbReference type="Pfam" id="PF00582">
    <property type="entry name" value="Usp"/>
    <property type="match status" value="1"/>
</dbReference>